<feature type="transmembrane region" description="Helical" evidence="1">
    <location>
        <begin position="105"/>
        <end position="126"/>
    </location>
</feature>
<feature type="transmembrane region" description="Helical" evidence="1">
    <location>
        <begin position="51"/>
        <end position="73"/>
    </location>
</feature>
<evidence type="ECO:0000313" key="2">
    <source>
        <dbReference type="EMBL" id="MBT9313460.1"/>
    </source>
</evidence>
<protein>
    <recommendedName>
        <fullName evidence="4">DUF4203 domain-containing protein</fullName>
    </recommendedName>
</protein>
<dbReference type="EMBL" id="JADOER010000013">
    <property type="protein sequence ID" value="MBT9313460.1"/>
    <property type="molecule type" value="Genomic_DNA"/>
</dbReference>
<feature type="transmembrane region" description="Helical" evidence="1">
    <location>
        <begin position="165"/>
        <end position="182"/>
    </location>
</feature>
<name>A0ABS5Y6K5_9CYAN</name>
<organism evidence="2 3">
    <name type="scientific">Leptothoe kymatousa TAU-MAC 1615</name>
    <dbReference type="NCBI Taxonomy" id="2364775"/>
    <lineage>
        <taxon>Bacteria</taxon>
        <taxon>Bacillati</taxon>
        <taxon>Cyanobacteriota</taxon>
        <taxon>Cyanophyceae</taxon>
        <taxon>Nodosilineales</taxon>
        <taxon>Cymatolegaceae</taxon>
        <taxon>Leptothoe</taxon>
        <taxon>Leptothoe kymatousa</taxon>
    </lineage>
</organism>
<evidence type="ECO:0008006" key="4">
    <source>
        <dbReference type="Google" id="ProtNLM"/>
    </source>
</evidence>
<accession>A0ABS5Y6K5</accession>
<feature type="transmembrane region" description="Helical" evidence="1">
    <location>
        <begin position="20"/>
        <end position="39"/>
    </location>
</feature>
<keyword evidence="3" id="KW-1185">Reference proteome</keyword>
<evidence type="ECO:0000313" key="3">
    <source>
        <dbReference type="Proteomes" id="UP001196661"/>
    </source>
</evidence>
<gene>
    <name evidence="2" type="ORF">IXB28_14700</name>
</gene>
<keyword evidence="1" id="KW-1133">Transmembrane helix</keyword>
<feature type="transmembrane region" description="Helical" evidence="1">
    <location>
        <begin position="80"/>
        <end position="99"/>
    </location>
</feature>
<dbReference type="Proteomes" id="UP001196661">
    <property type="component" value="Unassembled WGS sequence"/>
</dbReference>
<keyword evidence="1" id="KW-0472">Membrane</keyword>
<proteinExistence type="predicted"/>
<sequence>MNQNRGHFLRLHHWRTFLRIIGLIAIAIFAFHAISSLVFSVVDLAPSSPKWSLTLTLAGFLALAGAAVGLQSLQVAPPRLTGLVSGAASLGILLFYSFGQLSDQNAIYAIVGAGVGLVLGGGLGYWSGGRRGFWQVAIAIASTLCAYGIAYGLGTWAFAALSTRHWPLSLLLGSLTGLYIWFTRRSLTWIYHRWANWSGERVN</sequence>
<feature type="transmembrane region" description="Helical" evidence="1">
    <location>
        <begin position="133"/>
        <end position="159"/>
    </location>
</feature>
<keyword evidence="1" id="KW-0812">Transmembrane</keyword>
<comment type="caution">
    <text evidence="2">The sequence shown here is derived from an EMBL/GenBank/DDBJ whole genome shotgun (WGS) entry which is preliminary data.</text>
</comment>
<evidence type="ECO:0000256" key="1">
    <source>
        <dbReference type="SAM" id="Phobius"/>
    </source>
</evidence>
<dbReference type="RefSeq" id="WP_215619351.1">
    <property type="nucleotide sequence ID" value="NZ_JADOER010000013.1"/>
</dbReference>
<reference evidence="2 3" key="1">
    <citation type="journal article" date="2021" name="Mar. Drugs">
        <title>Genome Reduction and Secondary Metabolism of the Marine Sponge-Associated Cyanobacterium Leptothoe.</title>
        <authorList>
            <person name="Konstantinou D."/>
            <person name="Popin R.V."/>
            <person name="Fewer D.P."/>
            <person name="Sivonen K."/>
            <person name="Gkelis S."/>
        </authorList>
    </citation>
    <scope>NUCLEOTIDE SEQUENCE [LARGE SCALE GENOMIC DNA]</scope>
    <source>
        <strain evidence="2 3">TAU-MAC 1615</strain>
    </source>
</reference>